<feature type="compositionally biased region" description="Low complexity" evidence="1">
    <location>
        <begin position="229"/>
        <end position="241"/>
    </location>
</feature>
<keyword evidence="3" id="KW-1185">Reference proteome</keyword>
<feature type="compositionally biased region" description="Polar residues" evidence="1">
    <location>
        <begin position="274"/>
        <end position="291"/>
    </location>
</feature>
<organism evidence="2 3">
    <name type="scientific">Colletotrichum spaethianum</name>
    <dbReference type="NCBI Taxonomy" id="700344"/>
    <lineage>
        <taxon>Eukaryota</taxon>
        <taxon>Fungi</taxon>
        <taxon>Dikarya</taxon>
        <taxon>Ascomycota</taxon>
        <taxon>Pezizomycotina</taxon>
        <taxon>Sordariomycetes</taxon>
        <taxon>Hypocreomycetidae</taxon>
        <taxon>Glomerellales</taxon>
        <taxon>Glomerellaceae</taxon>
        <taxon>Colletotrichum</taxon>
        <taxon>Colletotrichum spaethianum species complex</taxon>
    </lineage>
</organism>
<proteinExistence type="predicted"/>
<gene>
    <name evidence="2" type="ORF">ColSpa_11120</name>
</gene>
<protein>
    <submittedName>
        <fullName evidence="2">Uncharacterized protein</fullName>
    </submittedName>
</protein>
<dbReference type="GeneID" id="73331922"/>
<dbReference type="AlphaFoldDB" id="A0AA37UK91"/>
<reference evidence="2 3" key="1">
    <citation type="submission" date="2022-03" db="EMBL/GenBank/DDBJ databases">
        <title>Genome data of Colletotrichum spp.</title>
        <authorList>
            <person name="Utami Y.D."/>
            <person name="Hiruma K."/>
        </authorList>
    </citation>
    <scope>NUCLEOTIDE SEQUENCE [LARGE SCALE GENOMIC DNA]</scope>
    <source>
        <strain evidence="2 3">MAFF 239500</strain>
    </source>
</reference>
<sequence>MAENLDGFVRFCGGINKLPDDGTSTPRIRLLKEAIETDDYFYIVLHQILCVWSIDREAVYRLLGLAPDVAEGALSIIQNTLRKNENMTQRLVHFFADFPNTRTSGLWETEAFRKHAGDVSVFLNNLHEQWNRIHIPAMRPRSGRGYPILADELRYQLKLRSPLLEGIFFTVTRRHIGVPDGPIADQMMTLFRQDAHGDHAGLSEQEQRVFQHSLISKYKHLVHENDRNQQQQQQQQQLRQQTHPSQATRVQQPILQQPILQQQTMPEQVRGHSASFSPTQASVPTPTQSSPVVRFDMYPSPPVQNPHQFQRAFAVEAT</sequence>
<feature type="region of interest" description="Disordered" evidence="1">
    <location>
        <begin position="225"/>
        <end position="250"/>
    </location>
</feature>
<dbReference type="RefSeq" id="XP_049133289.1">
    <property type="nucleotide sequence ID" value="XM_049277332.1"/>
</dbReference>
<dbReference type="Proteomes" id="UP001055115">
    <property type="component" value="Unassembled WGS sequence"/>
</dbReference>
<evidence type="ECO:0000313" key="2">
    <source>
        <dbReference type="EMBL" id="GKT50939.1"/>
    </source>
</evidence>
<evidence type="ECO:0000313" key="3">
    <source>
        <dbReference type="Proteomes" id="UP001055115"/>
    </source>
</evidence>
<accession>A0AA37UK91</accession>
<comment type="caution">
    <text evidence="2">The sequence shown here is derived from an EMBL/GenBank/DDBJ whole genome shotgun (WGS) entry which is preliminary data.</text>
</comment>
<name>A0AA37UK91_9PEZI</name>
<dbReference type="EMBL" id="BQXU01000042">
    <property type="protein sequence ID" value="GKT50939.1"/>
    <property type="molecule type" value="Genomic_DNA"/>
</dbReference>
<feature type="region of interest" description="Disordered" evidence="1">
    <location>
        <begin position="262"/>
        <end position="306"/>
    </location>
</feature>
<evidence type="ECO:0000256" key="1">
    <source>
        <dbReference type="SAM" id="MobiDB-lite"/>
    </source>
</evidence>